<evidence type="ECO:0008006" key="4">
    <source>
        <dbReference type="Google" id="ProtNLM"/>
    </source>
</evidence>
<dbReference type="EMBL" id="JH795877">
    <property type="protein sequence ID" value="EJT97335.1"/>
    <property type="molecule type" value="Genomic_DNA"/>
</dbReference>
<dbReference type="Proteomes" id="UP000030653">
    <property type="component" value="Unassembled WGS sequence"/>
</dbReference>
<organism evidence="2 3">
    <name type="scientific">Dacryopinax primogenitus (strain DJM 731)</name>
    <name type="common">Brown rot fungus</name>
    <dbReference type="NCBI Taxonomy" id="1858805"/>
    <lineage>
        <taxon>Eukaryota</taxon>
        <taxon>Fungi</taxon>
        <taxon>Dikarya</taxon>
        <taxon>Basidiomycota</taxon>
        <taxon>Agaricomycotina</taxon>
        <taxon>Dacrymycetes</taxon>
        <taxon>Dacrymycetales</taxon>
        <taxon>Dacrymycetaceae</taxon>
        <taxon>Dacryopinax</taxon>
    </lineage>
</organism>
<protein>
    <recommendedName>
        <fullName evidence="4">Secreted protein</fullName>
    </recommendedName>
</protein>
<feature type="signal peptide" evidence="1">
    <location>
        <begin position="1"/>
        <end position="18"/>
    </location>
</feature>
<keyword evidence="1" id="KW-0732">Signal</keyword>
<evidence type="ECO:0000256" key="1">
    <source>
        <dbReference type="SAM" id="SignalP"/>
    </source>
</evidence>
<reference evidence="2 3" key="1">
    <citation type="journal article" date="2012" name="Science">
        <title>The Paleozoic origin of enzymatic lignin decomposition reconstructed from 31 fungal genomes.</title>
        <authorList>
            <person name="Floudas D."/>
            <person name="Binder M."/>
            <person name="Riley R."/>
            <person name="Barry K."/>
            <person name="Blanchette R.A."/>
            <person name="Henrissat B."/>
            <person name="Martinez A.T."/>
            <person name="Otillar R."/>
            <person name="Spatafora J.W."/>
            <person name="Yadav J.S."/>
            <person name="Aerts A."/>
            <person name="Benoit I."/>
            <person name="Boyd A."/>
            <person name="Carlson A."/>
            <person name="Copeland A."/>
            <person name="Coutinho P.M."/>
            <person name="de Vries R.P."/>
            <person name="Ferreira P."/>
            <person name="Findley K."/>
            <person name="Foster B."/>
            <person name="Gaskell J."/>
            <person name="Glotzer D."/>
            <person name="Gorecki P."/>
            <person name="Heitman J."/>
            <person name="Hesse C."/>
            <person name="Hori C."/>
            <person name="Igarashi K."/>
            <person name="Jurgens J.A."/>
            <person name="Kallen N."/>
            <person name="Kersten P."/>
            <person name="Kohler A."/>
            <person name="Kuees U."/>
            <person name="Kumar T.K.A."/>
            <person name="Kuo A."/>
            <person name="LaButti K."/>
            <person name="Larrondo L.F."/>
            <person name="Lindquist E."/>
            <person name="Ling A."/>
            <person name="Lombard V."/>
            <person name="Lucas S."/>
            <person name="Lundell T."/>
            <person name="Martin R."/>
            <person name="McLaughlin D.J."/>
            <person name="Morgenstern I."/>
            <person name="Morin E."/>
            <person name="Murat C."/>
            <person name="Nagy L.G."/>
            <person name="Nolan M."/>
            <person name="Ohm R.A."/>
            <person name="Patyshakuliyeva A."/>
            <person name="Rokas A."/>
            <person name="Ruiz-Duenas F.J."/>
            <person name="Sabat G."/>
            <person name="Salamov A."/>
            <person name="Samejima M."/>
            <person name="Schmutz J."/>
            <person name="Slot J.C."/>
            <person name="St John F."/>
            <person name="Stenlid J."/>
            <person name="Sun H."/>
            <person name="Sun S."/>
            <person name="Syed K."/>
            <person name="Tsang A."/>
            <person name="Wiebenga A."/>
            <person name="Young D."/>
            <person name="Pisabarro A."/>
            <person name="Eastwood D.C."/>
            <person name="Martin F."/>
            <person name="Cullen D."/>
            <person name="Grigoriev I.V."/>
            <person name="Hibbett D.S."/>
        </authorList>
    </citation>
    <scope>NUCLEOTIDE SEQUENCE [LARGE SCALE GENOMIC DNA]</scope>
    <source>
        <strain evidence="2 3">DJM-731 SS1</strain>
    </source>
</reference>
<dbReference type="AlphaFoldDB" id="M5FNF1"/>
<evidence type="ECO:0000313" key="3">
    <source>
        <dbReference type="Proteomes" id="UP000030653"/>
    </source>
</evidence>
<proteinExistence type="predicted"/>
<feature type="chain" id="PRO_5004067148" description="Secreted protein" evidence="1">
    <location>
        <begin position="19"/>
        <end position="189"/>
    </location>
</feature>
<dbReference type="GeneID" id="63685854"/>
<dbReference type="HOGENOM" id="CLU_1434405_0_0_1"/>
<sequence>MLAALFLVSLAAISVVQSSTFPSGCAPPTCRALSTSPGCILLPTSALPNQPGYRGAKLSSLPRLRGTVPRRSHMGGMRCAGLCDEVGGLCGECACYQSGYEWGRVSRYIHWTGYLPRVHSHYPPARPAHWRPAPITDLQAAPTRSSHTASPVSPPLPTCCSPGTHLSSPISRGTTLASSTIMKIRYLSR</sequence>
<gene>
    <name evidence="2" type="ORF">DACRYDRAFT_119454</name>
</gene>
<name>M5FNF1_DACPD</name>
<keyword evidence="3" id="KW-1185">Reference proteome</keyword>
<accession>M5FNF1</accession>
<dbReference type="RefSeq" id="XP_040624233.1">
    <property type="nucleotide sequence ID" value="XM_040770792.1"/>
</dbReference>
<evidence type="ECO:0000313" key="2">
    <source>
        <dbReference type="EMBL" id="EJT97335.1"/>
    </source>
</evidence>